<dbReference type="RefSeq" id="XP_025435961.1">
    <property type="nucleotide sequence ID" value="XM_025577070.1"/>
</dbReference>
<gene>
    <name evidence="1" type="ORF">BP01DRAFT_378589</name>
</gene>
<evidence type="ECO:0008006" key="3">
    <source>
        <dbReference type="Google" id="ProtNLM"/>
    </source>
</evidence>
<dbReference type="AlphaFoldDB" id="A0A318ZQS8"/>
<proteinExistence type="predicted"/>
<dbReference type="SUPFAM" id="SSF51735">
    <property type="entry name" value="NAD(P)-binding Rossmann-fold domains"/>
    <property type="match status" value="1"/>
</dbReference>
<dbReference type="OrthoDB" id="9876299at2759"/>
<dbReference type="Proteomes" id="UP000248349">
    <property type="component" value="Unassembled WGS sequence"/>
</dbReference>
<dbReference type="EMBL" id="KZ821218">
    <property type="protein sequence ID" value="PYH49979.1"/>
    <property type="molecule type" value="Genomic_DNA"/>
</dbReference>
<organism evidence="1 2">
    <name type="scientific">Aspergillus saccharolyticus JOP 1030-1</name>
    <dbReference type="NCBI Taxonomy" id="1450539"/>
    <lineage>
        <taxon>Eukaryota</taxon>
        <taxon>Fungi</taxon>
        <taxon>Dikarya</taxon>
        <taxon>Ascomycota</taxon>
        <taxon>Pezizomycotina</taxon>
        <taxon>Eurotiomycetes</taxon>
        <taxon>Eurotiomycetidae</taxon>
        <taxon>Eurotiales</taxon>
        <taxon>Aspergillaceae</taxon>
        <taxon>Aspergillus</taxon>
        <taxon>Aspergillus subgen. Circumdati</taxon>
    </lineage>
</organism>
<dbReference type="Gene3D" id="3.40.50.720">
    <property type="entry name" value="NAD(P)-binding Rossmann-like Domain"/>
    <property type="match status" value="1"/>
</dbReference>
<dbReference type="InterPro" id="IPR036291">
    <property type="entry name" value="NAD(P)-bd_dom_sf"/>
</dbReference>
<accession>A0A318ZQS8</accession>
<dbReference type="GeneID" id="37078299"/>
<sequence length="102" mass="11396">MHQRYSGYRDIAVTVQLSPRRICSPRSTPNAASALLLFQTFRPLLQAAPAPKWVLISSNSTSPASMEAMSSFIIPVYRVSKIALNWLIQQVCLRTAENEQFG</sequence>
<keyword evidence="2" id="KW-1185">Reference proteome</keyword>
<reference evidence="1 2" key="1">
    <citation type="submission" date="2016-12" db="EMBL/GenBank/DDBJ databases">
        <title>The genomes of Aspergillus section Nigri reveals drivers in fungal speciation.</title>
        <authorList>
            <consortium name="DOE Joint Genome Institute"/>
            <person name="Vesth T.C."/>
            <person name="Nybo J."/>
            <person name="Theobald S."/>
            <person name="Brandl J."/>
            <person name="Frisvad J.C."/>
            <person name="Nielsen K.F."/>
            <person name="Lyhne E.K."/>
            <person name="Kogle M.E."/>
            <person name="Kuo A."/>
            <person name="Riley R."/>
            <person name="Clum A."/>
            <person name="Nolan M."/>
            <person name="Lipzen A."/>
            <person name="Salamov A."/>
            <person name="Henrissat B."/>
            <person name="Wiebenga A."/>
            <person name="De Vries R.P."/>
            <person name="Grigoriev I.V."/>
            <person name="Mortensen U.H."/>
            <person name="Andersen M.R."/>
            <person name="Baker S.E."/>
        </authorList>
    </citation>
    <scope>NUCLEOTIDE SEQUENCE [LARGE SCALE GENOMIC DNA]</scope>
    <source>
        <strain evidence="1 2">JOP 1030-1</strain>
    </source>
</reference>
<evidence type="ECO:0000313" key="1">
    <source>
        <dbReference type="EMBL" id="PYH49979.1"/>
    </source>
</evidence>
<name>A0A318ZQS8_9EURO</name>
<evidence type="ECO:0000313" key="2">
    <source>
        <dbReference type="Proteomes" id="UP000248349"/>
    </source>
</evidence>
<protein>
    <recommendedName>
        <fullName evidence="3">NAD(P)-binding protein</fullName>
    </recommendedName>
</protein>